<feature type="transmembrane region" description="Helical" evidence="6">
    <location>
        <begin position="42"/>
        <end position="62"/>
    </location>
</feature>
<keyword evidence="9" id="KW-1185">Reference proteome</keyword>
<feature type="transmembrane region" description="Helical" evidence="6">
    <location>
        <begin position="284"/>
        <end position="303"/>
    </location>
</feature>
<dbReference type="AlphaFoldDB" id="A0A835HPT0"/>
<dbReference type="PANTHER" id="PTHR31218">
    <property type="entry name" value="WAT1-RELATED PROTEIN"/>
    <property type="match status" value="1"/>
</dbReference>
<evidence type="ECO:0000313" key="9">
    <source>
        <dbReference type="Proteomes" id="UP000631114"/>
    </source>
</evidence>
<keyword evidence="5 6" id="KW-0472">Membrane</keyword>
<feature type="domain" description="EamA" evidence="7">
    <location>
        <begin position="13"/>
        <end position="152"/>
    </location>
</feature>
<comment type="similarity">
    <text evidence="2 6">Belongs to the drug/metabolite transporter (DMT) superfamily. Plant drug/metabolite exporter (P-DME) (TC 2.A.7.4) family.</text>
</comment>
<feature type="transmembrane region" description="Helical" evidence="6">
    <location>
        <begin position="256"/>
        <end position="277"/>
    </location>
</feature>
<feature type="transmembrane region" description="Helical" evidence="6">
    <location>
        <begin position="220"/>
        <end position="241"/>
    </location>
</feature>
<evidence type="ECO:0000256" key="1">
    <source>
        <dbReference type="ARBA" id="ARBA00004141"/>
    </source>
</evidence>
<dbReference type="InterPro" id="IPR037185">
    <property type="entry name" value="EmrE-like"/>
</dbReference>
<comment type="subcellular location">
    <subcellularLocation>
        <location evidence="1 6">Membrane</location>
        <topology evidence="1 6">Multi-pass membrane protein</topology>
    </subcellularLocation>
</comment>
<dbReference type="InterPro" id="IPR000620">
    <property type="entry name" value="EamA_dom"/>
</dbReference>
<feature type="transmembrane region" description="Helical" evidence="6">
    <location>
        <begin position="137"/>
        <end position="155"/>
    </location>
</feature>
<feature type="transmembrane region" description="Helical" evidence="6">
    <location>
        <begin position="309"/>
        <end position="328"/>
    </location>
</feature>
<proteinExistence type="inferred from homology"/>
<keyword evidence="3 6" id="KW-0812">Transmembrane</keyword>
<dbReference type="Proteomes" id="UP000631114">
    <property type="component" value="Unassembled WGS sequence"/>
</dbReference>
<accession>A0A835HPT0</accession>
<evidence type="ECO:0000259" key="7">
    <source>
        <dbReference type="Pfam" id="PF00892"/>
    </source>
</evidence>
<feature type="transmembrane region" description="Helical" evidence="6">
    <location>
        <begin position="12"/>
        <end position="30"/>
    </location>
</feature>
<name>A0A835HPT0_9MAGN</name>
<feature type="transmembrane region" description="Helical" evidence="6">
    <location>
        <begin position="102"/>
        <end position="125"/>
    </location>
</feature>
<gene>
    <name evidence="8" type="ORF">IFM89_013790</name>
</gene>
<dbReference type="EMBL" id="JADFTS010000006">
    <property type="protein sequence ID" value="KAF9600883.1"/>
    <property type="molecule type" value="Genomic_DNA"/>
</dbReference>
<dbReference type="GO" id="GO:0016020">
    <property type="term" value="C:membrane"/>
    <property type="evidence" value="ECO:0007669"/>
    <property type="project" value="UniProtKB-SubCell"/>
</dbReference>
<dbReference type="GO" id="GO:0022857">
    <property type="term" value="F:transmembrane transporter activity"/>
    <property type="evidence" value="ECO:0007669"/>
    <property type="project" value="InterPro"/>
</dbReference>
<dbReference type="InterPro" id="IPR030184">
    <property type="entry name" value="WAT1-related"/>
</dbReference>
<evidence type="ECO:0000256" key="5">
    <source>
        <dbReference type="ARBA" id="ARBA00023136"/>
    </source>
</evidence>
<evidence type="ECO:0000313" key="8">
    <source>
        <dbReference type="EMBL" id="KAF9600883.1"/>
    </source>
</evidence>
<dbReference type="Pfam" id="PF00892">
    <property type="entry name" value="EamA"/>
    <property type="match status" value="2"/>
</dbReference>
<evidence type="ECO:0000256" key="6">
    <source>
        <dbReference type="RuleBase" id="RU363077"/>
    </source>
</evidence>
<keyword evidence="4 6" id="KW-1133">Transmembrane helix</keyword>
<dbReference type="OrthoDB" id="1728340at2759"/>
<organism evidence="8 9">
    <name type="scientific">Coptis chinensis</name>
    <dbReference type="NCBI Taxonomy" id="261450"/>
    <lineage>
        <taxon>Eukaryota</taxon>
        <taxon>Viridiplantae</taxon>
        <taxon>Streptophyta</taxon>
        <taxon>Embryophyta</taxon>
        <taxon>Tracheophyta</taxon>
        <taxon>Spermatophyta</taxon>
        <taxon>Magnoliopsida</taxon>
        <taxon>Ranunculales</taxon>
        <taxon>Ranunculaceae</taxon>
        <taxon>Coptidoideae</taxon>
        <taxon>Coptis</taxon>
    </lineage>
</organism>
<evidence type="ECO:0000256" key="4">
    <source>
        <dbReference type="ARBA" id="ARBA00022989"/>
    </source>
</evidence>
<sequence length="359" mass="39038">MAGMKLCKGWEPVFVMIGIYLAFAFVNLLVKRILDEGMDHLVLIAYRTSSAAILLAPMAYIWERKSRPNFNAGILCQLFLSALVGATLTQYFFFLGIEYTSASLSCAFINIIPILTFVMALPFGLETLEIKSNTGKAKILGAMVCAGGALVLTLYKGIPLTNVSHSSAASNSTFHVNASDSHEKTHRWTIGSIALFAGATFWSSWYLIQAKISKIFPYQYTSTAIMNFFGALQSALLGLIIHRDTSIWILKGKNDILIVLYTGMVGSGLSFVGLSWCVKKKGPLFTAAFSPFIQIIVAMYESTILHEQLHLGSVLGSLIVVIGLYILLWGKSKEANACGAIPAEATNEEGNHDQPGVSV</sequence>
<evidence type="ECO:0000256" key="3">
    <source>
        <dbReference type="ARBA" id="ARBA00022692"/>
    </source>
</evidence>
<protein>
    <recommendedName>
        <fullName evidence="6">WAT1-related protein</fullName>
    </recommendedName>
</protein>
<feature type="transmembrane region" description="Helical" evidence="6">
    <location>
        <begin position="74"/>
        <end position="96"/>
    </location>
</feature>
<dbReference type="SUPFAM" id="SSF103481">
    <property type="entry name" value="Multidrug resistance efflux transporter EmrE"/>
    <property type="match status" value="2"/>
</dbReference>
<reference evidence="8 9" key="1">
    <citation type="submission" date="2020-10" db="EMBL/GenBank/DDBJ databases">
        <title>The Coptis chinensis genome and diversification of protoberbering-type alkaloids.</title>
        <authorList>
            <person name="Wang B."/>
            <person name="Shu S."/>
            <person name="Song C."/>
            <person name="Liu Y."/>
        </authorList>
    </citation>
    <scope>NUCLEOTIDE SEQUENCE [LARGE SCALE GENOMIC DNA]</scope>
    <source>
        <strain evidence="8">HL-2020</strain>
        <tissue evidence="8">Leaf</tissue>
    </source>
</reference>
<evidence type="ECO:0000256" key="2">
    <source>
        <dbReference type="ARBA" id="ARBA00007635"/>
    </source>
</evidence>
<comment type="caution">
    <text evidence="8">The sequence shown here is derived from an EMBL/GenBank/DDBJ whole genome shotgun (WGS) entry which is preliminary data.</text>
</comment>
<feature type="transmembrane region" description="Helical" evidence="6">
    <location>
        <begin position="188"/>
        <end position="208"/>
    </location>
</feature>
<feature type="domain" description="EamA" evidence="7">
    <location>
        <begin position="190"/>
        <end position="328"/>
    </location>
</feature>